<feature type="coiled-coil region" evidence="1">
    <location>
        <begin position="40"/>
        <end position="81"/>
    </location>
</feature>
<comment type="caution">
    <text evidence="2">The sequence shown here is derived from an EMBL/GenBank/DDBJ whole genome shotgun (WGS) entry which is preliminary data.</text>
</comment>
<keyword evidence="1" id="KW-0175">Coiled coil</keyword>
<protein>
    <submittedName>
        <fullName evidence="2">Uncharacterized protein</fullName>
    </submittedName>
</protein>
<organism evidence="2 3">
    <name type="scientific">Roseburia intestinalis</name>
    <dbReference type="NCBI Taxonomy" id="166486"/>
    <lineage>
        <taxon>Bacteria</taxon>
        <taxon>Bacillati</taxon>
        <taxon>Bacillota</taxon>
        <taxon>Clostridia</taxon>
        <taxon>Lachnospirales</taxon>
        <taxon>Lachnospiraceae</taxon>
        <taxon>Roseburia</taxon>
    </lineage>
</organism>
<evidence type="ECO:0000313" key="2">
    <source>
        <dbReference type="EMBL" id="RHN08952.1"/>
    </source>
</evidence>
<dbReference type="AlphaFoldDB" id="A0A3R6H0C4"/>
<dbReference type="RefSeq" id="WP_118488640.1">
    <property type="nucleotide sequence ID" value="NZ_JBBNID010000068.1"/>
</dbReference>
<sequence length="198" mass="22952">MSFTVNLSGGGLLINRFNSSNMLKSTQEKLQRQQERDNKVAFFEAQKENLKNRKADSLEEISEKLEMFHNYEDEIAAANQEYNNSQMFHVMDEAEEYGEKIAEAAERNKPKTEEERKEEMVDEALGTEENKGMMSEIMDELSETTEEMTEQMTEKTVENMEELPDEVLQEQLATDSLEAAEMVQTDTIKRYVPIDIRV</sequence>
<evidence type="ECO:0000256" key="1">
    <source>
        <dbReference type="SAM" id="Coils"/>
    </source>
</evidence>
<proteinExistence type="predicted"/>
<reference evidence="2 3" key="1">
    <citation type="submission" date="2018-08" db="EMBL/GenBank/DDBJ databases">
        <title>A genome reference for cultivated species of the human gut microbiota.</title>
        <authorList>
            <person name="Zou Y."/>
            <person name="Xue W."/>
            <person name="Luo G."/>
        </authorList>
    </citation>
    <scope>NUCLEOTIDE SEQUENCE [LARGE SCALE GENOMIC DNA]</scope>
    <source>
        <strain evidence="2 3">AF31-21AC</strain>
    </source>
</reference>
<dbReference type="EMBL" id="QRQN01000008">
    <property type="protein sequence ID" value="RHN08952.1"/>
    <property type="molecule type" value="Genomic_DNA"/>
</dbReference>
<evidence type="ECO:0000313" key="3">
    <source>
        <dbReference type="Proteomes" id="UP000283586"/>
    </source>
</evidence>
<dbReference type="Proteomes" id="UP000283586">
    <property type="component" value="Unassembled WGS sequence"/>
</dbReference>
<gene>
    <name evidence="2" type="ORF">DWZ31_08660</name>
</gene>
<name>A0A3R6H0C4_9FIRM</name>
<accession>A0A3R6H0C4</accession>